<dbReference type="Proteomes" id="UP001157156">
    <property type="component" value="Unassembled WGS sequence"/>
</dbReference>
<protein>
    <recommendedName>
        <fullName evidence="3">N-acetylmuramoyl-L-alanine amidase</fullName>
        <ecNumber evidence="3">3.5.1.28</ecNumber>
    </recommendedName>
</protein>
<dbReference type="Gene3D" id="3.40.630.40">
    <property type="entry name" value="Zn-dependent exopeptidases"/>
    <property type="match status" value="1"/>
</dbReference>
<comment type="catalytic activity">
    <reaction evidence="1">
        <text>Hydrolyzes the link between N-acetylmuramoyl residues and L-amino acid residues in certain cell-wall glycopeptides.</text>
        <dbReference type="EC" id="3.5.1.28"/>
    </reaction>
</comment>
<dbReference type="SUPFAM" id="SSF53187">
    <property type="entry name" value="Zn-dependent exopeptidases"/>
    <property type="match status" value="1"/>
</dbReference>
<dbReference type="Pfam" id="PF01476">
    <property type="entry name" value="LysM"/>
    <property type="match status" value="3"/>
</dbReference>
<dbReference type="InterPro" id="IPR036779">
    <property type="entry name" value="LysM_dom_sf"/>
</dbReference>
<dbReference type="Gene3D" id="3.10.350.10">
    <property type="entry name" value="LysM domain"/>
    <property type="match status" value="3"/>
</dbReference>
<dbReference type="Gene3D" id="2.60.40.3500">
    <property type="match status" value="1"/>
</dbReference>
<dbReference type="SMART" id="SM00646">
    <property type="entry name" value="Ami_3"/>
    <property type="match status" value="1"/>
</dbReference>
<evidence type="ECO:0000313" key="8">
    <source>
        <dbReference type="EMBL" id="GLT13215.1"/>
    </source>
</evidence>
<evidence type="ECO:0000256" key="5">
    <source>
        <dbReference type="ARBA" id="ARBA00023316"/>
    </source>
</evidence>
<organism evidence="8 9">
    <name type="scientific">Vibrio algivorus</name>
    <dbReference type="NCBI Taxonomy" id="1667024"/>
    <lineage>
        <taxon>Bacteria</taxon>
        <taxon>Pseudomonadati</taxon>
        <taxon>Pseudomonadota</taxon>
        <taxon>Gammaproteobacteria</taxon>
        <taxon>Vibrionales</taxon>
        <taxon>Vibrionaceae</taxon>
        <taxon>Vibrio</taxon>
    </lineage>
</organism>
<evidence type="ECO:0000256" key="2">
    <source>
        <dbReference type="ARBA" id="ARBA00010860"/>
    </source>
</evidence>
<keyword evidence="9" id="KW-1185">Reference proteome</keyword>
<reference evidence="9" key="1">
    <citation type="journal article" date="2019" name="Int. J. Syst. Evol. Microbiol.">
        <title>The Global Catalogue of Microorganisms (GCM) 10K type strain sequencing project: providing services to taxonomists for standard genome sequencing and annotation.</title>
        <authorList>
            <consortium name="The Broad Institute Genomics Platform"/>
            <consortium name="The Broad Institute Genome Sequencing Center for Infectious Disease"/>
            <person name="Wu L."/>
            <person name="Ma J."/>
        </authorList>
    </citation>
    <scope>NUCLEOTIDE SEQUENCE [LARGE SCALE GENOMIC DNA]</scope>
    <source>
        <strain evidence="9">NBRC 111146</strain>
    </source>
</reference>
<dbReference type="EC" id="3.5.1.28" evidence="3"/>
<dbReference type="InterPro" id="IPR021731">
    <property type="entry name" value="AMIN_dom"/>
</dbReference>
<evidence type="ECO:0000256" key="4">
    <source>
        <dbReference type="ARBA" id="ARBA00022801"/>
    </source>
</evidence>
<evidence type="ECO:0000259" key="7">
    <source>
        <dbReference type="PROSITE" id="PS51782"/>
    </source>
</evidence>
<feature type="domain" description="LysM" evidence="7">
    <location>
        <begin position="533"/>
        <end position="576"/>
    </location>
</feature>
<dbReference type="CDD" id="cd02696">
    <property type="entry name" value="MurNAc-LAA"/>
    <property type="match status" value="1"/>
</dbReference>
<comment type="caution">
    <text evidence="8">The sequence shown here is derived from an EMBL/GenBank/DDBJ whole genome shotgun (WGS) entry which is preliminary data.</text>
</comment>
<evidence type="ECO:0000256" key="1">
    <source>
        <dbReference type="ARBA" id="ARBA00001561"/>
    </source>
</evidence>
<feature type="domain" description="LysM" evidence="7">
    <location>
        <begin position="417"/>
        <end position="460"/>
    </location>
</feature>
<name>A0ABQ6EKS0_9VIBR</name>
<dbReference type="InterPro" id="IPR050695">
    <property type="entry name" value="N-acetylmuramoyl_amidase_3"/>
</dbReference>
<keyword evidence="6" id="KW-0732">Signal</keyword>
<dbReference type="CDD" id="cd00118">
    <property type="entry name" value="LysM"/>
    <property type="match status" value="3"/>
</dbReference>
<evidence type="ECO:0000256" key="6">
    <source>
        <dbReference type="SAM" id="SignalP"/>
    </source>
</evidence>
<dbReference type="InterPro" id="IPR002508">
    <property type="entry name" value="MurNAc-LAA_cat"/>
</dbReference>
<dbReference type="Pfam" id="PF11741">
    <property type="entry name" value="AMIN"/>
    <property type="match status" value="1"/>
</dbReference>
<comment type="similarity">
    <text evidence="2">Belongs to the N-acetylmuramoyl-L-alanine amidase 3 family.</text>
</comment>
<gene>
    <name evidence="8" type="primary">amiB</name>
    <name evidence="8" type="ORF">GCM10007931_01890</name>
</gene>
<dbReference type="PROSITE" id="PS51782">
    <property type="entry name" value="LYSM"/>
    <property type="match status" value="3"/>
</dbReference>
<accession>A0ABQ6EKS0</accession>
<keyword evidence="4" id="KW-0378">Hydrolase</keyword>
<dbReference type="Pfam" id="PF01520">
    <property type="entry name" value="Amidase_3"/>
    <property type="match status" value="1"/>
</dbReference>
<dbReference type="SUPFAM" id="SSF54106">
    <property type="entry name" value="LysM domain"/>
    <property type="match status" value="3"/>
</dbReference>
<sequence length="579" mass="62754">MKHSYFRALCLLMMLWLGALSSANANSLNSIRVWPSPHDTRVVMDMASEAKFSYFTLSGPDRLVLDLKQTQLKTKLPIVIKDSPVLTKIRHSTPAESSSYRLVFELKSAQKPEIFTLAPTADGQYGHRLVVDFKHEETTSTLSNAIAAKNATAAKSAPQKASAPAVTTRAIPPSKIVVAIDPGHGGEDPGSIGPTRKYEKHATLTIAKKVAAKLNSTSNIHAVLTRTGDYYVNLNKRSEIARKNKSLLLISIHADSYTTSGPRGASVFVLSTRRANTEIGRWVVKKEEQSELLGGGGVLLSKNSNDKNVSQTVLDLQFSHSQTEGNKLALKVIQELKQVTRMHTSKPVYASLAVLKSPDIPSILVETGFISNPQEEKLLFQNYHQNKLADAISNAVVEYFRANPPEGMIVVNQSSGSTHKVKSGESLSVIAHNYGTTTANLMKWNNLKSSTVFIGQELKVASPSATSSHSGSTTSGSTSNTVVTHVVKSGDYLGKIAEQYSVSVSSIKQQNNLRSNTLKVGQKLQISVPVKTTVYQVKSGDFLGKIADQYGVSISDIRKANNLRSDSLAVGQKLTIPQS</sequence>
<dbReference type="InterPro" id="IPR018392">
    <property type="entry name" value="LysM"/>
</dbReference>
<evidence type="ECO:0000256" key="3">
    <source>
        <dbReference type="ARBA" id="ARBA00011901"/>
    </source>
</evidence>
<dbReference type="EMBL" id="BSPV01000001">
    <property type="protein sequence ID" value="GLT13215.1"/>
    <property type="molecule type" value="Genomic_DNA"/>
</dbReference>
<feature type="signal peptide" evidence="6">
    <location>
        <begin position="1"/>
        <end position="25"/>
    </location>
</feature>
<evidence type="ECO:0000313" key="9">
    <source>
        <dbReference type="Proteomes" id="UP001157156"/>
    </source>
</evidence>
<dbReference type="SMART" id="SM00257">
    <property type="entry name" value="LysM"/>
    <property type="match status" value="3"/>
</dbReference>
<proteinExistence type="inferred from homology"/>
<dbReference type="PANTHER" id="PTHR30404">
    <property type="entry name" value="N-ACETYLMURAMOYL-L-ALANINE AMIDASE"/>
    <property type="match status" value="1"/>
</dbReference>
<dbReference type="PANTHER" id="PTHR30404:SF6">
    <property type="entry name" value="N-ACETYLMURAMOYL-L-ALANINE AMIDASE AMIB"/>
    <property type="match status" value="1"/>
</dbReference>
<feature type="domain" description="LysM" evidence="7">
    <location>
        <begin position="483"/>
        <end position="526"/>
    </location>
</feature>
<feature type="chain" id="PRO_5045277436" description="N-acetylmuramoyl-L-alanine amidase" evidence="6">
    <location>
        <begin position="26"/>
        <end position="579"/>
    </location>
</feature>
<keyword evidence="5" id="KW-0961">Cell wall biogenesis/degradation</keyword>